<sequence>MSFLISSQAATNTSQDDSFIASSIVYRDLTAETPDDIHRHFHEPMHFISWTEALARVILRALANAIMYGAEMARAAREALARTKEAVYGFATEHPVYLMLFAMLLAMGVLANSAPWILNLLGFGKLGRIKGSFAAVWQSLYHGYVPNGALLGSMQRLGMAWSL</sequence>
<evidence type="ECO:0000256" key="6">
    <source>
        <dbReference type="SAM" id="Phobius"/>
    </source>
</evidence>
<evidence type="ECO:0000313" key="8">
    <source>
        <dbReference type="Proteomes" id="UP001610446"/>
    </source>
</evidence>
<dbReference type="Gene3D" id="6.10.110.10">
    <property type="match status" value="1"/>
</dbReference>
<evidence type="ECO:0000256" key="4">
    <source>
        <dbReference type="ARBA" id="ARBA00022989"/>
    </source>
</evidence>
<organism evidence="7 8">
    <name type="scientific">Aspergillus pseudoustus</name>
    <dbReference type="NCBI Taxonomy" id="1810923"/>
    <lineage>
        <taxon>Eukaryota</taxon>
        <taxon>Fungi</taxon>
        <taxon>Dikarya</taxon>
        <taxon>Ascomycota</taxon>
        <taxon>Pezizomycotina</taxon>
        <taxon>Eurotiomycetes</taxon>
        <taxon>Eurotiomycetidae</taxon>
        <taxon>Eurotiales</taxon>
        <taxon>Aspergillaceae</taxon>
        <taxon>Aspergillus</taxon>
        <taxon>Aspergillus subgen. Nidulantes</taxon>
    </lineage>
</organism>
<keyword evidence="5 6" id="KW-0472">Membrane</keyword>
<reference evidence="7 8" key="1">
    <citation type="submission" date="2024-07" db="EMBL/GenBank/DDBJ databases">
        <title>Section-level genome sequencing and comparative genomics of Aspergillus sections Usti and Cavernicolus.</title>
        <authorList>
            <consortium name="Lawrence Berkeley National Laboratory"/>
            <person name="Nybo J.L."/>
            <person name="Vesth T.C."/>
            <person name="Theobald S."/>
            <person name="Frisvad J.C."/>
            <person name="Larsen T.O."/>
            <person name="Kjaerboelling I."/>
            <person name="Rothschild-Mancinelli K."/>
            <person name="Lyhne E.K."/>
            <person name="Kogle M.E."/>
            <person name="Barry K."/>
            <person name="Clum A."/>
            <person name="Na H."/>
            <person name="Ledsgaard L."/>
            <person name="Lin J."/>
            <person name="Lipzen A."/>
            <person name="Kuo A."/>
            <person name="Riley R."/>
            <person name="Mondo S."/>
            <person name="Labutti K."/>
            <person name="Haridas S."/>
            <person name="Pangalinan J."/>
            <person name="Salamov A.A."/>
            <person name="Simmons B.A."/>
            <person name="Magnuson J.K."/>
            <person name="Chen J."/>
            <person name="Drula E."/>
            <person name="Henrissat B."/>
            <person name="Wiebenga A."/>
            <person name="Lubbers R.J."/>
            <person name="Gomes A.C."/>
            <person name="Makela M.R."/>
            <person name="Stajich J."/>
            <person name="Grigoriev I.V."/>
            <person name="Mortensen U.H."/>
            <person name="De Vries R.P."/>
            <person name="Baker S.E."/>
            <person name="Andersen M.R."/>
        </authorList>
    </citation>
    <scope>NUCLEOTIDE SEQUENCE [LARGE SCALE GENOMIC DNA]</scope>
    <source>
        <strain evidence="7 8">CBS 123904</strain>
    </source>
</reference>
<accession>A0ABR4J7T4</accession>
<dbReference type="InterPro" id="IPR038213">
    <property type="entry name" value="IFI6/IFI27-like_sf"/>
</dbReference>
<gene>
    <name evidence="7" type="ORF">BJY01DRAFT_223367</name>
</gene>
<dbReference type="Proteomes" id="UP001610446">
    <property type="component" value="Unassembled WGS sequence"/>
</dbReference>
<evidence type="ECO:0000313" key="7">
    <source>
        <dbReference type="EMBL" id="KAL2835634.1"/>
    </source>
</evidence>
<dbReference type="Pfam" id="PF06140">
    <property type="entry name" value="Ifi-6-16"/>
    <property type="match status" value="1"/>
</dbReference>
<proteinExistence type="inferred from homology"/>
<evidence type="ECO:0000256" key="5">
    <source>
        <dbReference type="ARBA" id="ARBA00023136"/>
    </source>
</evidence>
<name>A0ABR4J7T4_9EURO</name>
<comment type="subcellular location">
    <subcellularLocation>
        <location evidence="1">Membrane</location>
        <topology evidence="1">Multi-pass membrane protein</topology>
    </subcellularLocation>
</comment>
<dbReference type="InterPro" id="IPR009311">
    <property type="entry name" value="IFI6/IFI27-like"/>
</dbReference>
<keyword evidence="3 6" id="KW-0812">Transmembrane</keyword>
<evidence type="ECO:0000256" key="2">
    <source>
        <dbReference type="ARBA" id="ARBA00007262"/>
    </source>
</evidence>
<evidence type="ECO:0000256" key="1">
    <source>
        <dbReference type="ARBA" id="ARBA00004141"/>
    </source>
</evidence>
<feature type="transmembrane region" description="Helical" evidence="6">
    <location>
        <begin position="96"/>
        <end position="121"/>
    </location>
</feature>
<protein>
    <submittedName>
        <fullName evidence="7">Uncharacterized protein</fullName>
    </submittedName>
</protein>
<dbReference type="EMBL" id="JBFXLU010000198">
    <property type="protein sequence ID" value="KAL2835634.1"/>
    <property type="molecule type" value="Genomic_DNA"/>
</dbReference>
<comment type="caution">
    <text evidence="7">The sequence shown here is derived from an EMBL/GenBank/DDBJ whole genome shotgun (WGS) entry which is preliminary data.</text>
</comment>
<evidence type="ECO:0000256" key="3">
    <source>
        <dbReference type="ARBA" id="ARBA00022692"/>
    </source>
</evidence>
<keyword evidence="8" id="KW-1185">Reference proteome</keyword>
<comment type="similarity">
    <text evidence="2">Belongs to the IFI6/IFI27 family.</text>
</comment>
<keyword evidence="4 6" id="KW-1133">Transmembrane helix</keyword>